<dbReference type="EMBL" id="FODD01000016">
    <property type="protein sequence ID" value="SEO05640.1"/>
    <property type="molecule type" value="Genomic_DNA"/>
</dbReference>
<name>A0A1H8LKG4_9ACTN</name>
<feature type="domain" description="Putative glycogen debranching enzyme N-terminal" evidence="1">
    <location>
        <begin position="33"/>
        <end position="212"/>
    </location>
</feature>
<dbReference type="RefSeq" id="WP_245791505.1">
    <property type="nucleotide sequence ID" value="NZ_FODD01000016.1"/>
</dbReference>
<dbReference type="InterPro" id="IPR008928">
    <property type="entry name" value="6-hairpin_glycosidase_sf"/>
</dbReference>
<evidence type="ECO:0000313" key="3">
    <source>
        <dbReference type="EMBL" id="SEO05640.1"/>
    </source>
</evidence>
<dbReference type="GO" id="GO:0005975">
    <property type="term" value="P:carbohydrate metabolic process"/>
    <property type="evidence" value="ECO:0007669"/>
    <property type="project" value="InterPro"/>
</dbReference>
<sequence>MDAPVKAHDGFAEGEPPPPLQPFLHDACVSLAAPSLCVSGPDGAIRGGADGFYHGDRRLLSHLDATVDAVPMAPLGAATLPDGETVFRTVLRGLAEQTPDPAVVLERRRTLAPGRLTERYTVRNAGGLSARLRLTLTAAADLSTMEQVKSGRPAAAWPARPLPDGARWSDGAVTGTLTLSAPPDERTVEAGGAVTLAYDLHLRPGTAWTVVLRCDAEHRDGDLFPAPATGTRWWSVPAVSGPDHRLAHWAARTDRDLRGLVLSDPLRAQDVFLAAGAPWYLTLFGRDALWSARMLLPLGTDVAAGTLRTLARRQGRADVPRTEEQPGKILHEVRRDEPGGPRAGGLPPSYYGTADATPLWLILLHDAWRWGMPDAEVEALLPHAEAAWNWLERYADADGDGFLEYADSTGRGLSNQGWKDSSDGIRFRDGRPAVPPIALSEVQAYAYEAAVKSAALLDAFGRPGGERRRGWAAELRERFRARFWVEDAAGRYPAVALDGGKRAVDSLASNMGHLLGTGLLDPEEAALVARRLVGPASGMDSGFGLRTLDAAAAGFNALGYHTGSVWPHDTAIAVHGLVRQGFTEEAGRLAAGLLGAAEQFGYRLPELFAGYPREEQPRPAPYPAACRPQAWAAASCVLLLQALFGLEADARAGSLRHAVRVPPGFEGVTLRGVRVAGRTFALSAAADGTISLHEG</sequence>
<keyword evidence="4" id="KW-1185">Reference proteome</keyword>
<protein>
    <submittedName>
        <fullName evidence="3">N-terminal domain of (Some) glycogen debranching enzymes</fullName>
    </submittedName>
</protein>
<dbReference type="InterPro" id="IPR032856">
    <property type="entry name" value="GDE_N_bis"/>
</dbReference>
<gene>
    <name evidence="3" type="ORF">SAMN05216267_101662</name>
</gene>
<evidence type="ECO:0000259" key="1">
    <source>
        <dbReference type="Pfam" id="PF14742"/>
    </source>
</evidence>
<dbReference type="InterPro" id="IPR054491">
    <property type="entry name" value="MGH1-like_GH"/>
</dbReference>
<dbReference type="Gene3D" id="1.50.10.10">
    <property type="match status" value="1"/>
</dbReference>
<dbReference type="AlphaFoldDB" id="A0A1H8LKG4"/>
<feature type="domain" description="Mannosylglycerate hydrolase MGH1-like glycoside hydrolase" evidence="2">
    <location>
        <begin position="297"/>
        <end position="598"/>
    </location>
</feature>
<dbReference type="SUPFAM" id="SSF48208">
    <property type="entry name" value="Six-hairpin glycosidases"/>
    <property type="match status" value="1"/>
</dbReference>
<accession>A0A1H8LKG4</accession>
<dbReference type="Proteomes" id="UP000181951">
    <property type="component" value="Unassembled WGS sequence"/>
</dbReference>
<dbReference type="Pfam" id="PF14742">
    <property type="entry name" value="GDE_N_bis"/>
    <property type="match status" value="1"/>
</dbReference>
<dbReference type="Pfam" id="PF22422">
    <property type="entry name" value="MGH1-like_GH"/>
    <property type="match status" value="1"/>
</dbReference>
<proteinExistence type="predicted"/>
<dbReference type="STRING" id="310780.SAMN05216267_101662"/>
<evidence type="ECO:0000313" key="4">
    <source>
        <dbReference type="Proteomes" id="UP000181951"/>
    </source>
</evidence>
<reference evidence="3 4" key="1">
    <citation type="submission" date="2016-10" db="EMBL/GenBank/DDBJ databases">
        <authorList>
            <person name="de Groot N.N."/>
        </authorList>
    </citation>
    <scope>NUCLEOTIDE SEQUENCE [LARGE SCALE GENOMIC DNA]</scope>
    <source>
        <strain evidence="3 4">CGMCC 4.2026</strain>
    </source>
</reference>
<organism evidence="3 4">
    <name type="scientific">Actinacidiphila rubida</name>
    <dbReference type="NCBI Taxonomy" id="310780"/>
    <lineage>
        <taxon>Bacteria</taxon>
        <taxon>Bacillati</taxon>
        <taxon>Actinomycetota</taxon>
        <taxon>Actinomycetes</taxon>
        <taxon>Kitasatosporales</taxon>
        <taxon>Streptomycetaceae</taxon>
        <taxon>Actinacidiphila</taxon>
    </lineage>
</organism>
<evidence type="ECO:0000259" key="2">
    <source>
        <dbReference type="Pfam" id="PF22422"/>
    </source>
</evidence>
<dbReference type="InterPro" id="IPR012341">
    <property type="entry name" value="6hp_glycosidase-like_sf"/>
</dbReference>